<gene>
    <name evidence="1" type="ORF">PXH66_11890</name>
</gene>
<reference evidence="1" key="1">
    <citation type="submission" date="2023-03" db="EMBL/GenBank/DDBJ databases">
        <title>Lomoglobus Profundus gen. nov., sp. nov., a novel member of the phylum Verrucomicrobia, isolated from deep-marine sediment of South China Sea.</title>
        <authorList>
            <person name="Ahmad T."/>
            <person name="Ishaq S.E."/>
            <person name="Wang F."/>
        </authorList>
    </citation>
    <scope>NUCLEOTIDE SEQUENCE</scope>
    <source>
        <strain evidence="1">LMO-M01</strain>
    </source>
</reference>
<protein>
    <submittedName>
        <fullName evidence="1">Uncharacterized protein</fullName>
    </submittedName>
</protein>
<name>A0AAF0CMH5_9BACT</name>
<evidence type="ECO:0000313" key="1">
    <source>
        <dbReference type="EMBL" id="WED63035.1"/>
    </source>
</evidence>
<dbReference type="Proteomes" id="UP001218638">
    <property type="component" value="Chromosome"/>
</dbReference>
<keyword evidence="2" id="KW-1185">Reference proteome</keyword>
<dbReference type="RefSeq" id="WP_330931709.1">
    <property type="nucleotide sequence ID" value="NZ_CP119075.1"/>
</dbReference>
<proteinExistence type="predicted"/>
<dbReference type="AlphaFoldDB" id="A0AAF0CMH5"/>
<dbReference type="KEGG" id="slom:PXH66_11890"/>
<sequence>MIARVPSDHRLRHPRGLARAGRWLLLGGLVSALGSFAAAEGLRVAGSWTGKIQPDPRLPVIPWELTVAAHLGDATGATRLELRAELPGGNVRAKVEQIGADAPMRWTVPRQTLASEPWREIAVRFLPALAEWTFDGAVELEGAGTWSDAAGATGAFHVVWRPGRVENASSALVVRQPVLRATVGLADSTVASIDVELNWASVDVNMIHLGAGALTAHQTAAGRWQVGEVSAPLWQGRVILAPFEVDPAHPVINGHVSLAAVAAAELVPFLPDALSSASGRVSGELTFAWDESKGFAPKSGQFAILEDDKPKVRLAASPGLLSAKVPAKIETMPQWLGPIAKWMAVENPARDELIEIEMGRRTLQVERMEARLVPGAVAGETKVQARLVARPQDATAVELVDFTVNVTGPWEDLIRVSAEDGVKIKATF</sequence>
<accession>A0AAF0CMH5</accession>
<evidence type="ECO:0000313" key="2">
    <source>
        <dbReference type="Proteomes" id="UP001218638"/>
    </source>
</evidence>
<organism evidence="1 2">
    <name type="scientific">Synoicihabitans lomoniglobus</name>
    <dbReference type="NCBI Taxonomy" id="2909285"/>
    <lineage>
        <taxon>Bacteria</taxon>
        <taxon>Pseudomonadati</taxon>
        <taxon>Verrucomicrobiota</taxon>
        <taxon>Opitutia</taxon>
        <taxon>Opitutales</taxon>
        <taxon>Opitutaceae</taxon>
        <taxon>Synoicihabitans</taxon>
    </lineage>
</organism>
<dbReference type="EMBL" id="CP119075">
    <property type="protein sequence ID" value="WED63035.1"/>
    <property type="molecule type" value="Genomic_DNA"/>
</dbReference>